<reference evidence="2 3" key="1">
    <citation type="submission" date="2024-01" db="EMBL/GenBank/DDBJ databases">
        <title>The complete chloroplast genome sequence of Lithospermum erythrorhizon: insights into the phylogenetic relationship among Boraginaceae species and the maternal lineages of purple gromwells.</title>
        <authorList>
            <person name="Okada T."/>
            <person name="Watanabe K."/>
        </authorList>
    </citation>
    <scope>NUCLEOTIDE SEQUENCE [LARGE SCALE GENOMIC DNA]</scope>
</reference>
<sequence length="173" mass="18797">MSKKSTGVSSDDVPDRVNVDVSYADDIVTEGVKTPSTKDLGENVDPSVKDTMDGLKDGSSSRGDVLEPTVNDSVKDTIVESMDVDRPSDVGTEHVTAKYGYVVPEEAGQEKKSKKMKHKKSAKAGESSEPKRKISKEERDGKMAMKAARRAMKATEKAADDDVHEESEDHVPK</sequence>
<gene>
    <name evidence="2" type="ORF">LIER_09551</name>
</gene>
<evidence type="ECO:0000313" key="2">
    <source>
        <dbReference type="EMBL" id="GAA0150665.1"/>
    </source>
</evidence>
<comment type="caution">
    <text evidence="2">The sequence shown here is derived from an EMBL/GenBank/DDBJ whole genome shotgun (WGS) entry which is preliminary data.</text>
</comment>
<organism evidence="2 3">
    <name type="scientific">Lithospermum erythrorhizon</name>
    <name type="common">Purple gromwell</name>
    <name type="synonym">Lithospermum officinale var. erythrorhizon</name>
    <dbReference type="NCBI Taxonomy" id="34254"/>
    <lineage>
        <taxon>Eukaryota</taxon>
        <taxon>Viridiplantae</taxon>
        <taxon>Streptophyta</taxon>
        <taxon>Embryophyta</taxon>
        <taxon>Tracheophyta</taxon>
        <taxon>Spermatophyta</taxon>
        <taxon>Magnoliopsida</taxon>
        <taxon>eudicotyledons</taxon>
        <taxon>Gunneridae</taxon>
        <taxon>Pentapetalae</taxon>
        <taxon>asterids</taxon>
        <taxon>lamiids</taxon>
        <taxon>Boraginales</taxon>
        <taxon>Boraginaceae</taxon>
        <taxon>Boraginoideae</taxon>
        <taxon>Lithospermeae</taxon>
        <taxon>Lithospermum</taxon>
    </lineage>
</organism>
<name>A0AAV3PK02_LITER</name>
<feature type="compositionally biased region" description="Basic residues" evidence="1">
    <location>
        <begin position="112"/>
        <end position="122"/>
    </location>
</feature>
<evidence type="ECO:0000313" key="3">
    <source>
        <dbReference type="Proteomes" id="UP001454036"/>
    </source>
</evidence>
<keyword evidence="3" id="KW-1185">Reference proteome</keyword>
<feature type="compositionally biased region" description="Basic and acidic residues" evidence="1">
    <location>
        <begin position="126"/>
        <end position="143"/>
    </location>
</feature>
<accession>A0AAV3PK02</accession>
<feature type="compositionally biased region" description="Basic and acidic residues" evidence="1">
    <location>
        <begin position="153"/>
        <end position="173"/>
    </location>
</feature>
<feature type="compositionally biased region" description="Basic and acidic residues" evidence="1">
    <location>
        <begin position="73"/>
        <end position="96"/>
    </location>
</feature>
<dbReference type="AlphaFoldDB" id="A0AAV3PK02"/>
<evidence type="ECO:0000256" key="1">
    <source>
        <dbReference type="SAM" id="MobiDB-lite"/>
    </source>
</evidence>
<dbReference type="EMBL" id="BAABME010001634">
    <property type="protein sequence ID" value="GAA0150665.1"/>
    <property type="molecule type" value="Genomic_DNA"/>
</dbReference>
<dbReference type="Proteomes" id="UP001454036">
    <property type="component" value="Unassembled WGS sequence"/>
</dbReference>
<feature type="region of interest" description="Disordered" evidence="1">
    <location>
        <begin position="30"/>
        <end position="173"/>
    </location>
</feature>
<feature type="compositionally biased region" description="Basic and acidic residues" evidence="1">
    <location>
        <begin position="47"/>
        <end position="56"/>
    </location>
</feature>
<protein>
    <submittedName>
        <fullName evidence="2">Uncharacterized protein</fullName>
    </submittedName>
</protein>
<proteinExistence type="predicted"/>